<accession>A0A377FRU1</accession>
<name>A0A377FRU1_9BACL</name>
<feature type="transmembrane region" description="Helical" evidence="6">
    <location>
        <begin position="31"/>
        <end position="55"/>
    </location>
</feature>
<protein>
    <recommendedName>
        <fullName evidence="6">Probable membrane transporter protein</fullName>
    </recommendedName>
</protein>
<keyword evidence="3 6" id="KW-0812">Transmembrane</keyword>
<sequence>MWSLLFIPLGALVGALSGFFGIGGGVIIVPVLLFSGYSAAEAVATSLLFVVGTSLSGAKKHTSLGNVSWPTGVTIGLVGAVTAQLSSRLVLAISGTYDWLLNLFYLAILSYFAVTLLKKTSKPQKPKKSSLLAALVIGMMAGLLSALLGIGGGFIIVPLLVSWLGFSTHRGVGTSLAAVLFISLGGLVGYLPSLSLDYVTPLALVIGAFIGAPFGATLTNRYHDKEISNRLAWLYMAVITSIALDLGAAVYAPLAYVSLAVLLAFLVGIGLDFKRRIVNQNHFS</sequence>
<proteinExistence type="inferred from homology"/>
<dbReference type="Proteomes" id="UP000254060">
    <property type="component" value="Unassembled WGS sequence"/>
</dbReference>
<dbReference type="InterPro" id="IPR051598">
    <property type="entry name" value="TSUP/Inactive_protease-like"/>
</dbReference>
<evidence type="ECO:0000256" key="2">
    <source>
        <dbReference type="ARBA" id="ARBA00009142"/>
    </source>
</evidence>
<gene>
    <name evidence="7" type="ORF">NCTC13163_00890</name>
</gene>
<dbReference type="AlphaFoldDB" id="A0A377FRU1"/>
<dbReference type="PANTHER" id="PTHR43701">
    <property type="entry name" value="MEMBRANE TRANSPORTER PROTEIN MJ0441-RELATED"/>
    <property type="match status" value="1"/>
</dbReference>
<feature type="transmembrane region" description="Helical" evidence="6">
    <location>
        <begin position="67"/>
        <end position="87"/>
    </location>
</feature>
<feature type="transmembrane region" description="Helical" evidence="6">
    <location>
        <begin position="129"/>
        <end position="144"/>
    </location>
</feature>
<evidence type="ECO:0000256" key="6">
    <source>
        <dbReference type="RuleBase" id="RU363041"/>
    </source>
</evidence>
<organism evidence="7 8">
    <name type="scientific">Exiguobacterium aurantiacum</name>
    <dbReference type="NCBI Taxonomy" id="33987"/>
    <lineage>
        <taxon>Bacteria</taxon>
        <taxon>Bacillati</taxon>
        <taxon>Bacillota</taxon>
        <taxon>Bacilli</taxon>
        <taxon>Bacillales</taxon>
        <taxon>Bacillales Family XII. Incertae Sedis</taxon>
        <taxon>Exiguobacterium</taxon>
    </lineage>
</organism>
<comment type="subcellular location">
    <subcellularLocation>
        <location evidence="6">Cell membrane</location>
        <topology evidence="6">Multi-pass membrane protein</topology>
    </subcellularLocation>
    <subcellularLocation>
        <location evidence="1">Membrane</location>
        <topology evidence="1">Multi-pass membrane protein</topology>
    </subcellularLocation>
</comment>
<dbReference type="STRING" id="1397694.GCA_000702585_01404"/>
<dbReference type="GO" id="GO:0005886">
    <property type="term" value="C:plasma membrane"/>
    <property type="evidence" value="ECO:0007669"/>
    <property type="project" value="UniProtKB-SubCell"/>
</dbReference>
<dbReference type="Pfam" id="PF01925">
    <property type="entry name" value="TauE"/>
    <property type="match status" value="1"/>
</dbReference>
<evidence type="ECO:0000313" key="8">
    <source>
        <dbReference type="Proteomes" id="UP000254060"/>
    </source>
</evidence>
<keyword evidence="6" id="KW-1003">Cell membrane</keyword>
<feature type="transmembrane region" description="Helical" evidence="6">
    <location>
        <begin position="231"/>
        <end position="248"/>
    </location>
</feature>
<comment type="similarity">
    <text evidence="2 6">Belongs to the 4-toluene sulfonate uptake permease (TSUP) (TC 2.A.102) family.</text>
</comment>
<evidence type="ECO:0000313" key="7">
    <source>
        <dbReference type="EMBL" id="STO07542.1"/>
    </source>
</evidence>
<evidence type="ECO:0000256" key="3">
    <source>
        <dbReference type="ARBA" id="ARBA00022692"/>
    </source>
</evidence>
<feature type="transmembrane region" description="Helical" evidence="6">
    <location>
        <begin position="254"/>
        <end position="273"/>
    </location>
</feature>
<keyword evidence="4 6" id="KW-1133">Transmembrane helix</keyword>
<dbReference type="OrthoDB" id="2841647at2"/>
<feature type="transmembrane region" description="Helical" evidence="6">
    <location>
        <begin position="173"/>
        <end position="192"/>
    </location>
</feature>
<evidence type="ECO:0000256" key="1">
    <source>
        <dbReference type="ARBA" id="ARBA00004141"/>
    </source>
</evidence>
<dbReference type="RefSeq" id="WP_051638886.1">
    <property type="nucleotide sequence ID" value="NZ_UGGP01000001.1"/>
</dbReference>
<evidence type="ECO:0000256" key="5">
    <source>
        <dbReference type="ARBA" id="ARBA00023136"/>
    </source>
</evidence>
<reference evidence="7 8" key="1">
    <citation type="submission" date="2018-06" db="EMBL/GenBank/DDBJ databases">
        <authorList>
            <consortium name="Pathogen Informatics"/>
            <person name="Doyle S."/>
        </authorList>
    </citation>
    <scope>NUCLEOTIDE SEQUENCE [LARGE SCALE GENOMIC DNA]</scope>
    <source>
        <strain evidence="7 8">NCTC13163</strain>
    </source>
</reference>
<feature type="transmembrane region" description="Helical" evidence="6">
    <location>
        <begin position="99"/>
        <end position="117"/>
    </location>
</feature>
<dbReference type="InterPro" id="IPR002781">
    <property type="entry name" value="TM_pro_TauE-like"/>
</dbReference>
<feature type="transmembrane region" description="Helical" evidence="6">
    <location>
        <begin position="198"/>
        <end position="219"/>
    </location>
</feature>
<evidence type="ECO:0000256" key="4">
    <source>
        <dbReference type="ARBA" id="ARBA00022989"/>
    </source>
</evidence>
<keyword evidence="5 6" id="KW-0472">Membrane</keyword>
<dbReference type="EMBL" id="UGGP01000001">
    <property type="protein sequence ID" value="STO07542.1"/>
    <property type="molecule type" value="Genomic_DNA"/>
</dbReference>
<dbReference type="PANTHER" id="PTHR43701:SF2">
    <property type="entry name" value="MEMBRANE TRANSPORTER PROTEIN YJNA-RELATED"/>
    <property type="match status" value="1"/>
</dbReference>